<gene>
    <name evidence="2" type="ORF">CIPAW_07G160000</name>
</gene>
<dbReference type="AlphaFoldDB" id="A0A8T1PVQ3"/>
<evidence type="ECO:0000256" key="1">
    <source>
        <dbReference type="SAM" id="MobiDB-lite"/>
    </source>
</evidence>
<feature type="compositionally biased region" description="Basic and acidic residues" evidence="1">
    <location>
        <begin position="83"/>
        <end position="105"/>
    </location>
</feature>
<organism evidence="2 3">
    <name type="scientific">Carya illinoinensis</name>
    <name type="common">Pecan</name>
    <dbReference type="NCBI Taxonomy" id="32201"/>
    <lineage>
        <taxon>Eukaryota</taxon>
        <taxon>Viridiplantae</taxon>
        <taxon>Streptophyta</taxon>
        <taxon>Embryophyta</taxon>
        <taxon>Tracheophyta</taxon>
        <taxon>Spermatophyta</taxon>
        <taxon>Magnoliopsida</taxon>
        <taxon>eudicotyledons</taxon>
        <taxon>Gunneridae</taxon>
        <taxon>Pentapetalae</taxon>
        <taxon>rosids</taxon>
        <taxon>fabids</taxon>
        <taxon>Fagales</taxon>
        <taxon>Juglandaceae</taxon>
        <taxon>Carya</taxon>
    </lineage>
</organism>
<name>A0A8T1PVQ3_CARIL</name>
<proteinExistence type="predicted"/>
<dbReference type="EMBL" id="CM031815">
    <property type="protein sequence ID" value="KAG6648629.1"/>
    <property type="molecule type" value="Genomic_DNA"/>
</dbReference>
<comment type="caution">
    <text evidence="2">The sequence shown here is derived from an EMBL/GenBank/DDBJ whole genome shotgun (WGS) entry which is preliminary data.</text>
</comment>
<accession>A0A8T1PVQ3</accession>
<reference evidence="2" key="1">
    <citation type="submission" date="2020-12" db="EMBL/GenBank/DDBJ databases">
        <title>WGS assembly of Carya illinoinensis cv. Pawnee.</title>
        <authorList>
            <person name="Platts A."/>
            <person name="Shu S."/>
            <person name="Wright S."/>
            <person name="Barry K."/>
            <person name="Edger P."/>
            <person name="Pires J.C."/>
            <person name="Schmutz J."/>
        </authorList>
    </citation>
    <scope>NUCLEOTIDE SEQUENCE</scope>
    <source>
        <tissue evidence="2">Leaf</tissue>
    </source>
</reference>
<keyword evidence="3" id="KW-1185">Reference proteome</keyword>
<sequence length="133" mass="15752">MHYKMQKESVCTSSGLGLHTGNRKNLVWKLREKRRRIGIRLRRKHPIAWSSQSFVRTKTEIELRKFSIAKNFNRNNLRKKKREREGESYDWREGTREEELKEWKELSVGTGVEPQRKPTGLGLTTSSLPTQEQ</sequence>
<dbReference type="Proteomes" id="UP000811609">
    <property type="component" value="Chromosome 7"/>
</dbReference>
<feature type="compositionally biased region" description="Low complexity" evidence="1">
    <location>
        <begin position="118"/>
        <end position="133"/>
    </location>
</feature>
<evidence type="ECO:0000313" key="2">
    <source>
        <dbReference type="EMBL" id="KAG6648629.1"/>
    </source>
</evidence>
<feature type="region of interest" description="Disordered" evidence="1">
    <location>
        <begin position="75"/>
        <end position="133"/>
    </location>
</feature>
<protein>
    <submittedName>
        <fullName evidence="2">Uncharacterized protein</fullName>
    </submittedName>
</protein>
<evidence type="ECO:0000313" key="3">
    <source>
        <dbReference type="Proteomes" id="UP000811609"/>
    </source>
</evidence>